<evidence type="ECO:0000256" key="3">
    <source>
        <dbReference type="ARBA" id="ARBA00022679"/>
    </source>
</evidence>
<dbReference type="GO" id="GO:0005524">
    <property type="term" value="F:ATP binding"/>
    <property type="evidence" value="ECO:0007669"/>
    <property type="project" value="InterPro"/>
</dbReference>
<dbReference type="InterPro" id="IPR037068">
    <property type="entry name" value="DNA_primase_core_N_sf"/>
</dbReference>
<comment type="caution">
    <text evidence="17">The sequence shown here is derived from an EMBL/GenBank/DDBJ whole genome shotgun (WGS) entry which is preliminary data.</text>
</comment>
<dbReference type="InterPro" id="IPR034151">
    <property type="entry name" value="TOPRIM_DnaG_bac"/>
</dbReference>
<dbReference type="GO" id="GO:0000428">
    <property type="term" value="C:DNA-directed RNA polymerase complex"/>
    <property type="evidence" value="ECO:0007669"/>
    <property type="project" value="UniProtKB-KW"/>
</dbReference>
<keyword evidence="11 12" id="KW-0804">Transcription</keyword>
<reference evidence="17 18" key="1">
    <citation type="submission" date="2019-03" db="EMBL/GenBank/DDBJ databases">
        <title>Genomic Encyclopedia of Type Strains, Phase IV (KMG-IV): sequencing the most valuable type-strain genomes for metagenomic binning, comparative biology and taxonomic classification.</title>
        <authorList>
            <person name="Goeker M."/>
        </authorList>
    </citation>
    <scope>NUCLEOTIDE SEQUENCE [LARGE SCALE GENOMIC DNA]</scope>
    <source>
        <strain evidence="17 18">DSM 19377</strain>
    </source>
</reference>
<evidence type="ECO:0000256" key="8">
    <source>
        <dbReference type="ARBA" id="ARBA00022833"/>
    </source>
</evidence>
<evidence type="ECO:0000256" key="13">
    <source>
        <dbReference type="PIRNR" id="PIRNR002811"/>
    </source>
</evidence>
<dbReference type="FunFam" id="3.90.980.10:FF:000001">
    <property type="entry name" value="DNA primase"/>
    <property type="match status" value="1"/>
</dbReference>
<dbReference type="Pfam" id="PF08275">
    <property type="entry name" value="DNAG_N"/>
    <property type="match status" value="1"/>
</dbReference>
<dbReference type="EMBL" id="SLXK01000001">
    <property type="protein sequence ID" value="TCP32356.1"/>
    <property type="molecule type" value="Genomic_DNA"/>
</dbReference>
<dbReference type="GO" id="GO:0008270">
    <property type="term" value="F:zinc ion binding"/>
    <property type="evidence" value="ECO:0007669"/>
    <property type="project" value="UniProtKB-UniRule"/>
</dbReference>
<dbReference type="InterPro" id="IPR019475">
    <property type="entry name" value="DNA_primase_DnaB-bd"/>
</dbReference>
<evidence type="ECO:0000256" key="14">
    <source>
        <dbReference type="PIRSR" id="PIRSR002811-1"/>
    </source>
</evidence>
<dbReference type="GO" id="GO:0003678">
    <property type="term" value="F:DNA helicase activity"/>
    <property type="evidence" value="ECO:0007669"/>
    <property type="project" value="InterPro"/>
</dbReference>
<comment type="function">
    <text evidence="12 13">RNA polymerase that catalyzes the synthesis of short RNA molecules used as primers for DNA polymerase during DNA replication.</text>
</comment>
<dbReference type="PROSITE" id="PS50880">
    <property type="entry name" value="TOPRIM"/>
    <property type="match status" value="1"/>
</dbReference>
<keyword evidence="5 12" id="KW-0235">DNA replication</keyword>
<dbReference type="HAMAP" id="MF_00974">
    <property type="entry name" value="DNA_primase_DnaG"/>
    <property type="match status" value="1"/>
</dbReference>
<evidence type="ECO:0000256" key="2">
    <source>
        <dbReference type="ARBA" id="ARBA00022515"/>
    </source>
</evidence>
<dbReference type="InterPro" id="IPR050219">
    <property type="entry name" value="DnaG_primase"/>
</dbReference>
<keyword evidence="8 12" id="KW-0862">Zinc</keyword>
<evidence type="ECO:0000313" key="18">
    <source>
        <dbReference type="Proteomes" id="UP000295416"/>
    </source>
</evidence>
<dbReference type="SMART" id="SM00493">
    <property type="entry name" value="TOPRIM"/>
    <property type="match status" value="1"/>
</dbReference>
<keyword evidence="3 12" id="KW-0808">Transferase</keyword>
<comment type="cofactor">
    <cofactor evidence="12 13 14">
        <name>Zn(2+)</name>
        <dbReference type="ChEBI" id="CHEBI:29105"/>
    </cofactor>
    <text evidence="12 13 14">Binds 1 zinc ion per monomer.</text>
</comment>
<name>A0A4V2SNT2_9BACL</name>
<dbReference type="InterPro" id="IPR006295">
    <property type="entry name" value="DNA_primase_DnaG"/>
</dbReference>
<feature type="zinc finger region" description="CHC2-type" evidence="12 14">
    <location>
        <begin position="38"/>
        <end position="62"/>
    </location>
</feature>
<dbReference type="EC" id="2.7.7.101" evidence="12"/>
<keyword evidence="9" id="KW-0460">Magnesium</keyword>
<dbReference type="InterPro" id="IPR030846">
    <property type="entry name" value="DnaG_bac"/>
</dbReference>
<evidence type="ECO:0000256" key="1">
    <source>
        <dbReference type="ARBA" id="ARBA00022478"/>
    </source>
</evidence>
<dbReference type="SUPFAM" id="SSF56731">
    <property type="entry name" value="DNA primase core"/>
    <property type="match status" value="1"/>
</dbReference>
<evidence type="ECO:0000256" key="9">
    <source>
        <dbReference type="ARBA" id="ARBA00022842"/>
    </source>
</evidence>
<dbReference type="GO" id="GO:0003677">
    <property type="term" value="F:DNA binding"/>
    <property type="evidence" value="ECO:0007669"/>
    <property type="project" value="UniProtKB-KW"/>
</dbReference>
<dbReference type="GO" id="GO:0003899">
    <property type="term" value="F:DNA-directed RNA polymerase activity"/>
    <property type="evidence" value="ECO:0007669"/>
    <property type="project" value="UniProtKB-UniRule"/>
</dbReference>
<dbReference type="Gene3D" id="3.90.580.10">
    <property type="entry name" value="Zinc finger, CHC2-type domain"/>
    <property type="match status" value="1"/>
</dbReference>
<dbReference type="SMART" id="SM00400">
    <property type="entry name" value="ZnF_CHCC"/>
    <property type="match status" value="1"/>
</dbReference>
<dbReference type="PANTHER" id="PTHR30313">
    <property type="entry name" value="DNA PRIMASE"/>
    <property type="match status" value="1"/>
</dbReference>
<keyword evidence="7 12" id="KW-0863">Zinc-finger</keyword>
<evidence type="ECO:0000256" key="12">
    <source>
        <dbReference type="HAMAP-Rule" id="MF_00974"/>
    </source>
</evidence>
<evidence type="ECO:0000259" key="16">
    <source>
        <dbReference type="PROSITE" id="PS50880"/>
    </source>
</evidence>
<dbReference type="Gene3D" id="1.10.860.10">
    <property type="entry name" value="DNAb Helicase, Chain A"/>
    <property type="match status" value="1"/>
</dbReference>
<dbReference type="Gene3D" id="3.40.1360.10">
    <property type="match status" value="1"/>
</dbReference>
<dbReference type="InterPro" id="IPR013264">
    <property type="entry name" value="DNAG_N"/>
</dbReference>
<dbReference type="GO" id="GO:1990077">
    <property type="term" value="C:primosome complex"/>
    <property type="evidence" value="ECO:0007669"/>
    <property type="project" value="UniProtKB-KW"/>
</dbReference>
<evidence type="ECO:0000256" key="11">
    <source>
        <dbReference type="ARBA" id="ARBA00023163"/>
    </source>
</evidence>
<dbReference type="PIRSF" id="PIRSF002811">
    <property type="entry name" value="DnaG"/>
    <property type="match status" value="1"/>
</dbReference>
<feature type="domain" description="Toprim" evidence="16">
    <location>
        <begin position="260"/>
        <end position="341"/>
    </location>
</feature>
<dbReference type="SUPFAM" id="SSF57783">
    <property type="entry name" value="Zinc beta-ribbon"/>
    <property type="match status" value="1"/>
</dbReference>
<evidence type="ECO:0000256" key="10">
    <source>
        <dbReference type="ARBA" id="ARBA00023125"/>
    </source>
</evidence>
<evidence type="ECO:0000256" key="6">
    <source>
        <dbReference type="ARBA" id="ARBA00022723"/>
    </source>
</evidence>
<keyword evidence="18" id="KW-1185">Reference proteome</keyword>
<accession>A0A4V2SNT2</accession>
<dbReference type="NCBIfam" id="TIGR01391">
    <property type="entry name" value="dnaG"/>
    <property type="match status" value="1"/>
</dbReference>
<dbReference type="Pfam" id="PF01807">
    <property type="entry name" value="Zn_ribbon_DnaG"/>
    <property type="match status" value="1"/>
</dbReference>
<dbReference type="InterPro" id="IPR016136">
    <property type="entry name" value="DNA_helicase_N/primase_C"/>
</dbReference>
<comment type="similarity">
    <text evidence="12 13">Belongs to the DnaG primase family.</text>
</comment>
<keyword evidence="15" id="KW-0175">Coiled coil</keyword>
<dbReference type="RefSeq" id="WP_132742931.1">
    <property type="nucleotide sequence ID" value="NZ_SLXK01000001.1"/>
</dbReference>
<dbReference type="GO" id="GO:0005737">
    <property type="term" value="C:cytoplasm"/>
    <property type="evidence" value="ECO:0007669"/>
    <property type="project" value="TreeGrafter"/>
</dbReference>
<keyword evidence="6 12" id="KW-0479">Metal-binding</keyword>
<evidence type="ECO:0000256" key="5">
    <source>
        <dbReference type="ARBA" id="ARBA00022705"/>
    </source>
</evidence>
<keyword evidence="10 12" id="KW-0238">DNA-binding</keyword>
<dbReference type="SUPFAM" id="SSF48024">
    <property type="entry name" value="N-terminal domain of DnaB helicase"/>
    <property type="match status" value="1"/>
</dbReference>
<dbReference type="OrthoDB" id="9803773at2"/>
<evidence type="ECO:0000256" key="7">
    <source>
        <dbReference type="ARBA" id="ARBA00022771"/>
    </source>
</evidence>
<organism evidence="17 18">
    <name type="scientific">Scopulibacillus darangshiensis</name>
    <dbReference type="NCBI Taxonomy" id="442528"/>
    <lineage>
        <taxon>Bacteria</taxon>
        <taxon>Bacillati</taxon>
        <taxon>Bacillota</taxon>
        <taxon>Bacilli</taxon>
        <taxon>Bacillales</taxon>
        <taxon>Sporolactobacillaceae</taxon>
        <taxon>Scopulibacillus</taxon>
    </lineage>
</organism>
<dbReference type="InterPro" id="IPR002694">
    <property type="entry name" value="Znf_CHC2"/>
</dbReference>
<evidence type="ECO:0000256" key="4">
    <source>
        <dbReference type="ARBA" id="ARBA00022695"/>
    </source>
</evidence>
<feature type="coiled-coil region" evidence="15">
    <location>
        <begin position="556"/>
        <end position="583"/>
    </location>
</feature>
<dbReference type="InterPro" id="IPR036185">
    <property type="entry name" value="DNA_heli_DnaB-like_N_sf"/>
</dbReference>
<comment type="subunit">
    <text evidence="12">Monomer. Interacts with DnaB.</text>
</comment>
<comment type="domain">
    <text evidence="12">Contains an N-terminal zinc-binding domain, a central core domain that contains the primase activity, and a C-terminal DnaB-binding domain.</text>
</comment>
<gene>
    <name evidence="12" type="primary">dnaG</name>
    <name evidence="17" type="ORF">EV207_101335</name>
</gene>
<dbReference type="FunFam" id="3.40.1360.10:FF:000002">
    <property type="entry name" value="DNA primase"/>
    <property type="match status" value="1"/>
</dbReference>
<evidence type="ECO:0000313" key="17">
    <source>
        <dbReference type="EMBL" id="TCP32356.1"/>
    </source>
</evidence>
<keyword evidence="4 12" id="KW-0548">Nucleotidyltransferase</keyword>
<dbReference type="Pfam" id="PF13155">
    <property type="entry name" value="Toprim_2"/>
    <property type="match status" value="1"/>
</dbReference>
<evidence type="ECO:0000256" key="15">
    <source>
        <dbReference type="SAM" id="Coils"/>
    </source>
</evidence>
<dbReference type="Proteomes" id="UP000295416">
    <property type="component" value="Unassembled WGS sequence"/>
</dbReference>
<dbReference type="AlphaFoldDB" id="A0A4V2SNT2"/>
<dbReference type="PANTHER" id="PTHR30313:SF2">
    <property type="entry name" value="DNA PRIMASE"/>
    <property type="match status" value="1"/>
</dbReference>
<dbReference type="CDD" id="cd03364">
    <property type="entry name" value="TOPRIM_DnaG_primases"/>
    <property type="match status" value="1"/>
</dbReference>
<proteinExistence type="inferred from homology"/>
<dbReference type="FunFam" id="3.90.580.10:FF:000001">
    <property type="entry name" value="DNA primase"/>
    <property type="match status" value="1"/>
</dbReference>
<protein>
    <recommendedName>
        <fullName evidence="12 13">DNA primase</fullName>
        <ecNumber evidence="12">2.7.7.101</ecNumber>
    </recommendedName>
</protein>
<dbReference type="GO" id="GO:0006269">
    <property type="term" value="P:DNA replication, synthesis of primer"/>
    <property type="evidence" value="ECO:0007669"/>
    <property type="project" value="UniProtKB-UniRule"/>
</dbReference>
<dbReference type="Gene3D" id="3.90.980.10">
    <property type="entry name" value="DNA primase, catalytic core, N-terminal domain"/>
    <property type="match status" value="1"/>
</dbReference>
<keyword evidence="1 12" id="KW-0240">DNA-directed RNA polymerase</keyword>
<dbReference type="InterPro" id="IPR036977">
    <property type="entry name" value="DNA_primase_Znf_CHC2"/>
</dbReference>
<sequence>MRLPEETIEKIRTSLDIVEIIGEYVQLKKQGRNYFAVCPFHNEHTPSFSVSPEKQIFNCFGCGVGGNIYTFIMEIEGLSFVEAVYFLGEKANVDLPNRESAGRENEPKNREKETLYHALELLAKFYHFLINDARYGQAGKAYLIQRGFDETSIDKFQLGYAVNSWETATRFLKKRGVPLELMEDVGLLSTRQFDNKYFDRYRNRIIFPIWNHRGKTVAFAGRVLTDEKPKYLNTPESVIFHKGKLLYGYHLARASIKQKNQVVLFEGYVDVIKAHQAGVTNAVASMGTSLTEEQAGLLTRNAESIIICYDSDEAGINATFRAAEMLKDSGRIIRVAKIPKGLDPDDYISKFGGERFRNDVIGASQTLMAFKMDFLKNGRKMQDEGDRMRYIEEVLKEIADLRQAVERDHYLRQLSEEFSISLDALKQQQFQIYRQRQKKGKARDLSKPVKYKNQITLYPAYQMAERQLLAHMMRDVDIAERVQDAIGGFFNIDIHQALAAHLYAFYSEGKRADISAFIQRLSDPELQKTASDIAMMQVNERASEKEIDDYIQQVIKQSHTALIEEKEDERKKAEQNHDDDLAARLLAEIISMKKEMMRH</sequence>
<keyword evidence="2 12" id="KW-0639">Primosome</keyword>
<dbReference type="Pfam" id="PF10410">
    <property type="entry name" value="DnaB_bind"/>
    <property type="match status" value="1"/>
</dbReference>
<dbReference type="InterPro" id="IPR006171">
    <property type="entry name" value="TOPRIM_dom"/>
</dbReference>
<comment type="catalytic activity">
    <reaction evidence="12">
        <text>ssDNA + n NTP = ssDNA/pppN(pN)n-1 hybrid + (n-1) diphosphate.</text>
        <dbReference type="EC" id="2.7.7.101"/>
    </reaction>
</comment>